<feature type="transmembrane region" description="Helical" evidence="1">
    <location>
        <begin position="84"/>
        <end position="107"/>
    </location>
</feature>
<feature type="transmembrane region" description="Helical" evidence="1">
    <location>
        <begin position="50"/>
        <end position="72"/>
    </location>
</feature>
<keyword evidence="3" id="KW-1185">Reference proteome</keyword>
<reference evidence="3" key="1">
    <citation type="submission" date="2019-03" db="EMBL/GenBank/DDBJ databases">
        <title>Weissella sp. 26KH-42 Genome sequencing.</title>
        <authorList>
            <person name="Heo J."/>
            <person name="Kim S.-J."/>
            <person name="Kim J.-S."/>
            <person name="Hong S.-B."/>
            <person name="Kwon S.-W."/>
        </authorList>
    </citation>
    <scope>NUCLEOTIDE SEQUENCE [LARGE SCALE GENOMIC DNA]</scope>
    <source>
        <strain evidence="3">26KH-42</strain>
    </source>
</reference>
<sequence length="135" mass="15146">MKLQKGERLFVAIMSMFVAGMASVNGILTIVNPTGTSIGMTPEMLQIGPFHSYLVPAIILLIMIVGGNLAIIVNLLRKTEQFSYLLMIVGTFQTEFIIIQLLMFGMINWLHVIYLLYGIYQVGAGIRYFGLYYDN</sequence>
<gene>
    <name evidence="2" type="ORF">EQG49_03315</name>
</gene>
<evidence type="ECO:0000313" key="2">
    <source>
        <dbReference type="EMBL" id="QBO35554.1"/>
    </source>
</evidence>
<dbReference type="EMBL" id="CP037940">
    <property type="protein sequence ID" value="QBO35554.1"/>
    <property type="molecule type" value="Genomic_DNA"/>
</dbReference>
<keyword evidence="1" id="KW-0472">Membrane</keyword>
<dbReference type="AlphaFoldDB" id="A0A4P6YS89"/>
<proteinExistence type="predicted"/>
<accession>A0A4P6YS89</accession>
<keyword evidence="1" id="KW-1133">Transmembrane helix</keyword>
<name>A0A4P6YS89_9LACO</name>
<dbReference type="Proteomes" id="UP000292886">
    <property type="component" value="Chromosome"/>
</dbReference>
<protein>
    <submittedName>
        <fullName evidence="2">Uncharacterized protein</fullName>
    </submittedName>
</protein>
<keyword evidence="1" id="KW-0812">Transmembrane</keyword>
<dbReference type="KEGG" id="wei:EQG49_03315"/>
<organism evidence="2 3">
    <name type="scientific">Periweissella cryptocerci</name>
    <dbReference type="NCBI Taxonomy" id="2506420"/>
    <lineage>
        <taxon>Bacteria</taxon>
        <taxon>Bacillati</taxon>
        <taxon>Bacillota</taxon>
        <taxon>Bacilli</taxon>
        <taxon>Lactobacillales</taxon>
        <taxon>Lactobacillaceae</taxon>
        <taxon>Periweissella</taxon>
    </lineage>
</organism>
<feature type="transmembrane region" description="Helical" evidence="1">
    <location>
        <begin position="9"/>
        <end position="30"/>
    </location>
</feature>
<feature type="transmembrane region" description="Helical" evidence="1">
    <location>
        <begin position="113"/>
        <end position="133"/>
    </location>
</feature>
<evidence type="ECO:0000256" key="1">
    <source>
        <dbReference type="SAM" id="Phobius"/>
    </source>
</evidence>
<evidence type="ECO:0000313" key="3">
    <source>
        <dbReference type="Proteomes" id="UP000292886"/>
    </source>
</evidence>